<protein>
    <submittedName>
        <fullName evidence="1">Uncharacterized protein</fullName>
    </submittedName>
</protein>
<dbReference type="RefSeq" id="WP_118235874.1">
    <property type="nucleotide sequence ID" value="NZ_QRJH01000005.1"/>
</dbReference>
<gene>
    <name evidence="1" type="ORF">DW222_11405</name>
</gene>
<sequence length="260" mass="31174">MKNYYIIKRTKKDILDDIKKTSCCYFKNVKRESHSDEFFFALESLFREFMEKIEDTILIDPLPEEWEYSWRMDYYKFELLLMHYEINENKVLLRVDQVFTLIKIPVPMLTAEEFAMRHNIKAARVTQWIRRCKIRTAYKSGRTWRISALTDLPTRGYMDAVYEIPELLDEIPDKFYPLISKSSEVIICRDKDNIGMYEISLYNKKLECVQKMQCNTREREEFEGVLIANPKIKYKPIFGNVYSEIISLKYRGMGDGLYVE</sequence>
<organism evidence="1 2">
    <name type="scientific">Blautia obeum</name>
    <dbReference type="NCBI Taxonomy" id="40520"/>
    <lineage>
        <taxon>Bacteria</taxon>
        <taxon>Bacillati</taxon>
        <taxon>Bacillota</taxon>
        <taxon>Clostridia</taxon>
        <taxon>Lachnospirales</taxon>
        <taxon>Lachnospiraceae</taxon>
        <taxon>Blautia</taxon>
    </lineage>
</organism>
<accession>A0A414W140</accession>
<proteinExistence type="predicted"/>
<evidence type="ECO:0000313" key="2">
    <source>
        <dbReference type="Proteomes" id="UP000284024"/>
    </source>
</evidence>
<comment type="caution">
    <text evidence="1">The sequence shown here is derived from an EMBL/GenBank/DDBJ whole genome shotgun (WGS) entry which is preliminary data.</text>
</comment>
<dbReference type="AlphaFoldDB" id="A0A414W140"/>
<dbReference type="Proteomes" id="UP000284024">
    <property type="component" value="Unassembled WGS sequence"/>
</dbReference>
<dbReference type="EMBL" id="QRJH01000005">
    <property type="protein sequence ID" value="RHH17983.1"/>
    <property type="molecule type" value="Genomic_DNA"/>
</dbReference>
<name>A0A414W140_9FIRM</name>
<evidence type="ECO:0000313" key="1">
    <source>
        <dbReference type="EMBL" id="RHH17983.1"/>
    </source>
</evidence>
<reference evidence="1 2" key="1">
    <citation type="submission" date="2018-08" db="EMBL/GenBank/DDBJ databases">
        <title>A genome reference for cultivated species of the human gut microbiota.</title>
        <authorList>
            <person name="Zou Y."/>
            <person name="Xue W."/>
            <person name="Luo G."/>
        </authorList>
    </citation>
    <scope>NUCLEOTIDE SEQUENCE [LARGE SCALE GENOMIC DNA]</scope>
    <source>
        <strain evidence="1 2">AM18-2AC</strain>
    </source>
</reference>